<dbReference type="PANTHER" id="PTHR34145">
    <property type="entry name" value="OS02G0105600 PROTEIN"/>
    <property type="match status" value="1"/>
</dbReference>
<dbReference type="InterPro" id="IPR006566">
    <property type="entry name" value="FBD"/>
</dbReference>
<dbReference type="PANTHER" id="PTHR34145:SF28">
    <property type="entry name" value="F-BOX DOMAIN-CONTAINING PROTEIN"/>
    <property type="match status" value="1"/>
</dbReference>
<dbReference type="InterPro" id="IPR036047">
    <property type="entry name" value="F-box-like_dom_sf"/>
</dbReference>
<organism evidence="2">
    <name type="scientific">Glycine soja</name>
    <name type="common">Wild soybean</name>
    <dbReference type="NCBI Taxonomy" id="3848"/>
    <lineage>
        <taxon>Eukaryota</taxon>
        <taxon>Viridiplantae</taxon>
        <taxon>Streptophyta</taxon>
        <taxon>Embryophyta</taxon>
        <taxon>Tracheophyta</taxon>
        <taxon>Spermatophyta</taxon>
        <taxon>Magnoliopsida</taxon>
        <taxon>eudicotyledons</taxon>
        <taxon>Gunneridae</taxon>
        <taxon>Pentapetalae</taxon>
        <taxon>rosids</taxon>
        <taxon>fabids</taxon>
        <taxon>Fabales</taxon>
        <taxon>Fabaceae</taxon>
        <taxon>Papilionoideae</taxon>
        <taxon>50 kb inversion clade</taxon>
        <taxon>NPAAA clade</taxon>
        <taxon>indigoferoid/millettioid clade</taxon>
        <taxon>Phaseoleae</taxon>
        <taxon>Glycine</taxon>
        <taxon>Glycine subgen. Soja</taxon>
    </lineage>
</organism>
<proteinExistence type="predicted"/>
<evidence type="ECO:0000259" key="1">
    <source>
        <dbReference type="SMART" id="SM00256"/>
    </source>
</evidence>
<dbReference type="Pfam" id="PF08387">
    <property type="entry name" value="FBD"/>
    <property type="match status" value="1"/>
</dbReference>
<feature type="domain" description="F-box" evidence="1">
    <location>
        <begin position="10"/>
        <end position="50"/>
    </location>
</feature>
<dbReference type="InterPro" id="IPR001810">
    <property type="entry name" value="F-box_dom"/>
</dbReference>
<protein>
    <submittedName>
        <fullName evidence="2">F-box protein</fullName>
    </submittedName>
</protein>
<evidence type="ECO:0000313" key="2">
    <source>
        <dbReference type="EMBL" id="KHN47460.1"/>
    </source>
</evidence>
<gene>
    <name evidence="2" type="ORF">glysoja_040337</name>
</gene>
<dbReference type="Proteomes" id="UP000053555">
    <property type="component" value="Unassembled WGS sequence"/>
</dbReference>
<accession>A0A0B2SRC9</accession>
<dbReference type="SUPFAM" id="SSF81383">
    <property type="entry name" value="F-box domain"/>
    <property type="match status" value="1"/>
</dbReference>
<dbReference type="Pfam" id="PF00646">
    <property type="entry name" value="F-box"/>
    <property type="match status" value="1"/>
</dbReference>
<dbReference type="AlphaFoldDB" id="A0A0B2SRC9"/>
<name>A0A0B2SRC9_GLYSO</name>
<dbReference type="SMART" id="SM00256">
    <property type="entry name" value="FBOX"/>
    <property type="match status" value="1"/>
</dbReference>
<dbReference type="Gene3D" id="3.80.10.10">
    <property type="entry name" value="Ribonuclease Inhibitor"/>
    <property type="match status" value="1"/>
</dbReference>
<sequence length="484" mass="55397">MVNPDMISNLPDEIKTNILSKLCIDEAVRCSVLSKTWKGLWKGMSHMELNATNMVEPFTKLLRSRKPRTFPDFSAIAPPMLKSVIGYNALVVPLLFNHLGVISSCRIQHFKKSLAFEHVENWVEILVAIHTRLKDLSLECVAHCEELTEKIMPEEYTYIPRFRHGAFECLASLELINYTLNSWIPFQECSQLKRLKMKSIYLDDVTLSGILENCVVVENFSLLECIGFERVIIMRSTLKVLQLQALCVDELQISCENLDVMMLDSIICPMQSLSIYAPCLRTFHTYCNSMYGRMLSVRNGNSIVKTHEILTHCCGLLGSPNGNIFQNVSTLCIDLDLNNIREAEVLSYVLKLCPNLQVLEIALPAFRPKSQISNSSQRCDLSYPIPMFWERRELCNCISQKLKFVCIRGFRGEEQEVEFSKYMITRATMMKRITIISSNSLRNIMKAADNLFSLPWASGNLSMNFKASNPTDKFAEHQNKLLKW</sequence>
<dbReference type="Gene3D" id="1.20.1280.50">
    <property type="match status" value="1"/>
</dbReference>
<dbReference type="EMBL" id="KN640708">
    <property type="protein sequence ID" value="KHN47460.1"/>
    <property type="molecule type" value="Genomic_DNA"/>
</dbReference>
<reference evidence="2" key="1">
    <citation type="submission" date="2014-07" db="EMBL/GenBank/DDBJ databases">
        <title>Identification of a novel salt tolerance gene in wild soybean by whole-genome sequencing.</title>
        <authorList>
            <person name="Lam H.-M."/>
            <person name="Qi X."/>
            <person name="Li M.-W."/>
            <person name="Liu X."/>
            <person name="Xie M."/>
            <person name="Ni M."/>
            <person name="Xu X."/>
        </authorList>
    </citation>
    <scope>NUCLEOTIDE SEQUENCE [LARGE SCALE GENOMIC DNA]</scope>
    <source>
        <tissue evidence="2">Root</tissue>
    </source>
</reference>
<dbReference type="InterPro" id="IPR053772">
    <property type="entry name" value="At1g61320/At1g61330-like"/>
</dbReference>
<dbReference type="InterPro" id="IPR032675">
    <property type="entry name" value="LRR_dom_sf"/>
</dbReference>